<protein>
    <submittedName>
        <fullName evidence="1">Uncharacterized protein</fullName>
    </submittedName>
</protein>
<dbReference type="Proteomes" id="UP000748531">
    <property type="component" value="Unassembled WGS sequence"/>
</dbReference>
<proteinExistence type="predicted"/>
<reference evidence="1" key="1">
    <citation type="submission" date="2019-05" db="EMBL/GenBank/DDBJ databases">
        <title>Annotation for the trematode Paragonimus heterotremus.</title>
        <authorList>
            <person name="Choi Y.-J."/>
        </authorList>
    </citation>
    <scope>NUCLEOTIDE SEQUENCE</scope>
    <source>
        <strain evidence="1">LC</strain>
    </source>
</reference>
<accession>A0A8J4SS53</accession>
<dbReference type="OrthoDB" id="10359777at2759"/>
<sequence>MKLDGSEIALQSAQMAFEQEQFERAQKVCSELLGLLEQNHVCKTFSRCIVLVSSKLPPPFHFDRSNPFNRHLFSNILRTF</sequence>
<dbReference type="EMBL" id="LUCH01007474">
    <property type="protein sequence ID" value="KAF5396731.1"/>
    <property type="molecule type" value="Genomic_DNA"/>
</dbReference>
<evidence type="ECO:0000313" key="1">
    <source>
        <dbReference type="EMBL" id="KAF5396731.1"/>
    </source>
</evidence>
<gene>
    <name evidence="1" type="ORF">PHET_10449</name>
</gene>
<keyword evidence="2" id="KW-1185">Reference proteome</keyword>
<comment type="caution">
    <text evidence="1">The sequence shown here is derived from an EMBL/GenBank/DDBJ whole genome shotgun (WGS) entry which is preliminary data.</text>
</comment>
<name>A0A8J4SS53_9TREM</name>
<evidence type="ECO:0000313" key="2">
    <source>
        <dbReference type="Proteomes" id="UP000748531"/>
    </source>
</evidence>
<organism evidence="1 2">
    <name type="scientific">Paragonimus heterotremus</name>
    <dbReference type="NCBI Taxonomy" id="100268"/>
    <lineage>
        <taxon>Eukaryota</taxon>
        <taxon>Metazoa</taxon>
        <taxon>Spiralia</taxon>
        <taxon>Lophotrochozoa</taxon>
        <taxon>Platyhelminthes</taxon>
        <taxon>Trematoda</taxon>
        <taxon>Digenea</taxon>
        <taxon>Plagiorchiida</taxon>
        <taxon>Troglotremata</taxon>
        <taxon>Troglotrematidae</taxon>
        <taxon>Paragonimus</taxon>
    </lineage>
</organism>
<dbReference type="AlphaFoldDB" id="A0A8J4SS53"/>